<proteinExistence type="predicted"/>
<reference evidence="2" key="1">
    <citation type="submission" date="2021-01" db="EMBL/GenBank/DDBJ databases">
        <authorList>
            <person name="Corre E."/>
            <person name="Pelletier E."/>
            <person name="Niang G."/>
            <person name="Scheremetjew M."/>
            <person name="Finn R."/>
            <person name="Kale V."/>
            <person name="Holt S."/>
            <person name="Cochrane G."/>
            <person name="Meng A."/>
            <person name="Brown T."/>
            <person name="Cohen L."/>
        </authorList>
    </citation>
    <scope>NUCLEOTIDE SEQUENCE</scope>
    <source>
        <strain evidence="2">OF101</strain>
    </source>
</reference>
<evidence type="ECO:0000256" key="1">
    <source>
        <dbReference type="SAM" id="Coils"/>
    </source>
</evidence>
<keyword evidence="1" id="KW-0175">Coiled coil</keyword>
<name>A0A7S1WKU0_ALECA</name>
<evidence type="ECO:0000313" key="2">
    <source>
        <dbReference type="EMBL" id="CAD9174130.1"/>
    </source>
</evidence>
<feature type="coiled-coil region" evidence="1">
    <location>
        <begin position="117"/>
        <end position="177"/>
    </location>
</feature>
<gene>
    <name evidence="2" type="ORF">ACAT0790_LOCUS50899</name>
</gene>
<accession>A0A7S1WKU0</accession>
<protein>
    <submittedName>
        <fullName evidence="2">Uncharacterized protein</fullName>
    </submittedName>
</protein>
<dbReference type="AlphaFoldDB" id="A0A7S1WKU0"/>
<dbReference type="EMBL" id="HBGE01085440">
    <property type="protein sequence ID" value="CAD9174130.1"/>
    <property type="molecule type" value="Transcribed_RNA"/>
</dbReference>
<organism evidence="2">
    <name type="scientific">Alexandrium catenella</name>
    <name type="common">Red tide dinoflagellate</name>
    <name type="synonym">Gonyaulax catenella</name>
    <dbReference type="NCBI Taxonomy" id="2925"/>
    <lineage>
        <taxon>Eukaryota</taxon>
        <taxon>Sar</taxon>
        <taxon>Alveolata</taxon>
        <taxon>Dinophyceae</taxon>
        <taxon>Gonyaulacales</taxon>
        <taxon>Pyrocystaceae</taxon>
        <taxon>Alexandrium</taxon>
    </lineage>
</organism>
<sequence>MSVHDFREIFRRETDAMLARLQQKSFEHSRLRSAEVSPASTCRGDTADLGGSTLGPELAHMGELQRLANDMVESVLQRVSNNASSWADVSGAGAMPNEPAAALALRKAAEEEGAAARERRRARIQELEAEAKRRHEEETRLRAELALKCKAENELALQAQEEKLNELRRRAGGFEGAESQREAAELQHEFAEHVTRIHSNMALTRDAVSRLEGRMKGLERIEGQQRKPLSPMEALLARAAPGGGADPLDDLDNPLVEAIRRGEQVCKRMRRSLSGA</sequence>